<reference evidence="14 15" key="1">
    <citation type="submission" date="2015-04" db="EMBL/GenBank/DDBJ databases">
        <authorList>
            <person name="Heijne W.H."/>
            <person name="Fedorova N.D."/>
            <person name="Nierman W.C."/>
            <person name="Vollebregt A.W."/>
            <person name="Zhao Z."/>
            <person name="Wu L."/>
            <person name="Kumar M."/>
            <person name="Stam H."/>
            <person name="van den Berg M.A."/>
            <person name="Pel H.J."/>
        </authorList>
    </citation>
    <scope>NUCLEOTIDE SEQUENCE [LARGE SCALE GENOMIC DNA]</scope>
    <source>
        <strain evidence="14 15">CBS 393.64</strain>
    </source>
</reference>
<keyword evidence="8" id="KW-0547">Nucleotide-binding</keyword>
<dbReference type="InterPro" id="IPR003378">
    <property type="entry name" value="Fringe-like_glycosylTrfase"/>
</dbReference>
<dbReference type="GO" id="GO:0016263">
    <property type="term" value="F:glycoprotein-N-acetylgalactosamine 3-beta-galactosyltransferase activity"/>
    <property type="evidence" value="ECO:0007669"/>
    <property type="project" value="UniProtKB-EC"/>
</dbReference>
<evidence type="ECO:0000256" key="9">
    <source>
        <dbReference type="ARBA" id="ARBA00022968"/>
    </source>
</evidence>
<keyword evidence="6" id="KW-0808">Transferase</keyword>
<evidence type="ECO:0000259" key="13">
    <source>
        <dbReference type="Pfam" id="PF02434"/>
    </source>
</evidence>
<evidence type="ECO:0000256" key="2">
    <source>
        <dbReference type="ARBA" id="ARBA00004922"/>
    </source>
</evidence>
<evidence type="ECO:0000256" key="1">
    <source>
        <dbReference type="ARBA" id="ARBA00004606"/>
    </source>
</evidence>
<evidence type="ECO:0000313" key="15">
    <source>
        <dbReference type="Proteomes" id="UP000053958"/>
    </source>
</evidence>
<feature type="transmembrane region" description="Helical" evidence="12">
    <location>
        <begin position="12"/>
        <end position="32"/>
    </location>
</feature>
<dbReference type="AlphaFoldDB" id="A0A0F4Z0L8"/>
<dbReference type="GeneID" id="25314235"/>
<comment type="pathway">
    <text evidence="2">Protein modification; protein glycosylation.</text>
</comment>
<keyword evidence="7 12" id="KW-0812">Transmembrane</keyword>
<dbReference type="Proteomes" id="UP000053958">
    <property type="component" value="Unassembled WGS sequence"/>
</dbReference>
<dbReference type="EC" id="2.4.1.122" evidence="4"/>
<keyword evidence="5" id="KW-0328">Glycosyltransferase</keyword>
<keyword evidence="9" id="KW-0735">Signal-anchor</keyword>
<evidence type="ECO:0000256" key="11">
    <source>
        <dbReference type="ARBA" id="ARBA00023136"/>
    </source>
</evidence>
<feature type="domain" description="Fringe-like glycosyltransferase" evidence="13">
    <location>
        <begin position="186"/>
        <end position="288"/>
    </location>
</feature>
<proteinExistence type="inferred from homology"/>
<dbReference type="STRING" id="1408163.A0A0F4Z0L8"/>
<accession>A0A0F4Z0L8</accession>
<evidence type="ECO:0000256" key="10">
    <source>
        <dbReference type="ARBA" id="ARBA00022989"/>
    </source>
</evidence>
<comment type="caution">
    <text evidence="14">The sequence shown here is derived from an EMBL/GenBank/DDBJ whole genome shotgun (WGS) entry which is preliminary data.</text>
</comment>
<evidence type="ECO:0000256" key="12">
    <source>
        <dbReference type="SAM" id="Phobius"/>
    </source>
</evidence>
<comment type="subcellular location">
    <subcellularLocation>
        <location evidence="1">Membrane</location>
        <topology evidence="1">Single-pass type II membrane protein</topology>
    </subcellularLocation>
</comment>
<comment type="similarity">
    <text evidence="3">Belongs to the glycosyltransferase 31 family. Beta3-Gal-T subfamily.</text>
</comment>
<evidence type="ECO:0000256" key="7">
    <source>
        <dbReference type="ARBA" id="ARBA00022692"/>
    </source>
</evidence>
<dbReference type="Pfam" id="PF02434">
    <property type="entry name" value="Fringe"/>
    <property type="match status" value="1"/>
</dbReference>
<keyword evidence="10 12" id="KW-1133">Transmembrane helix</keyword>
<protein>
    <recommendedName>
        <fullName evidence="4">N-acetylgalactosaminide beta-1,3-galactosyltransferase</fullName>
        <ecNumber evidence="4">2.4.1.122</ecNumber>
    </recommendedName>
</protein>
<dbReference type="InterPro" id="IPR026050">
    <property type="entry name" value="C1GALT1/C1GALT1_chp1"/>
</dbReference>
<evidence type="ECO:0000256" key="5">
    <source>
        <dbReference type="ARBA" id="ARBA00022676"/>
    </source>
</evidence>
<keyword evidence="15" id="KW-1185">Reference proteome</keyword>
<dbReference type="RefSeq" id="XP_013330684.1">
    <property type="nucleotide sequence ID" value="XM_013475230.1"/>
</dbReference>
<gene>
    <name evidence="14" type="ORF">T310_1884</name>
</gene>
<dbReference type="PANTHER" id="PTHR23033">
    <property type="entry name" value="BETA1,3-GALACTOSYLTRANSFERASE"/>
    <property type="match status" value="1"/>
</dbReference>
<dbReference type="PANTHER" id="PTHR23033:SF47">
    <property type="entry name" value="APPLE DOMAIN-CONTAINING PROTEIN-RELATED"/>
    <property type="match status" value="1"/>
</dbReference>
<evidence type="ECO:0000256" key="4">
    <source>
        <dbReference type="ARBA" id="ARBA00012557"/>
    </source>
</evidence>
<evidence type="ECO:0000313" key="14">
    <source>
        <dbReference type="EMBL" id="KKA24072.1"/>
    </source>
</evidence>
<dbReference type="OrthoDB" id="414175at2759"/>
<sequence>MLLPVRSLYSRGRCWILLVAPFLSLVVLHLLLRSYTRVNSTLLKDFLPDDSSTDNGTAGHGCRPLPGMEDVLVVLKTGVTEALDKVPVHLQTTLRCVPHYVVISDFEEKVSGVWTRDVLRNVTHDVKQTVPEFDIYNRVQKSGRGGLSQADFGDDYNGPFGRINNPGWRLDKWKFLPMIDVALAVHPTAKWYVFMEADTYLMWPNLIAWLSQLDASRPLYLGCQMQIGEVIFGHGGSGFVISNPAMRKVSKYRASHMKELDQLTASQWAGDCVLGKVLADVGVPLTWSWPMLQGSRPWDLDHFGEGYNKKTWCHPVISYHHMTPADIEELWRFDQEWFQMDKPKTKILLHNDVFRELILPNILTPRADWDNLSEDPATATVEGGSDSNSNHLSSFDDCEKQCHNDAKCLQYAFHSDGRCLTSKVVKRGVRVSKNASSSTSTVRSGWMTDRILPLAEKLDAACSKPDWVFP</sequence>
<evidence type="ECO:0000256" key="8">
    <source>
        <dbReference type="ARBA" id="ARBA00022741"/>
    </source>
</evidence>
<evidence type="ECO:0000256" key="3">
    <source>
        <dbReference type="ARBA" id="ARBA00006462"/>
    </source>
</evidence>
<keyword evidence="11 12" id="KW-0472">Membrane</keyword>
<dbReference type="GO" id="GO:0016020">
    <property type="term" value="C:membrane"/>
    <property type="evidence" value="ECO:0007669"/>
    <property type="project" value="UniProtKB-SubCell"/>
</dbReference>
<organism evidence="14 15">
    <name type="scientific">Rasamsonia emersonii (strain ATCC 16479 / CBS 393.64 / IMI 116815)</name>
    <dbReference type="NCBI Taxonomy" id="1408163"/>
    <lineage>
        <taxon>Eukaryota</taxon>
        <taxon>Fungi</taxon>
        <taxon>Dikarya</taxon>
        <taxon>Ascomycota</taxon>
        <taxon>Pezizomycotina</taxon>
        <taxon>Eurotiomycetes</taxon>
        <taxon>Eurotiomycetidae</taxon>
        <taxon>Eurotiales</taxon>
        <taxon>Trichocomaceae</taxon>
        <taxon>Rasamsonia</taxon>
    </lineage>
</organism>
<dbReference type="EMBL" id="LASV01000075">
    <property type="protein sequence ID" value="KKA24072.1"/>
    <property type="molecule type" value="Genomic_DNA"/>
</dbReference>
<dbReference type="GO" id="GO:0000166">
    <property type="term" value="F:nucleotide binding"/>
    <property type="evidence" value="ECO:0007669"/>
    <property type="project" value="UniProtKB-KW"/>
</dbReference>
<evidence type="ECO:0000256" key="6">
    <source>
        <dbReference type="ARBA" id="ARBA00022679"/>
    </source>
</evidence>
<dbReference type="Gene3D" id="3.90.550.50">
    <property type="match status" value="1"/>
</dbReference>
<name>A0A0F4Z0L8_RASE3</name>